<dbReference type="GO" id="GO:1904680">
    <property type="term" value="F:peptide transmembrane transporter activity"/>
    <property type="evidence" value="ECO:0007669"/>
    <property type="project" value="TreeGrafter"/>
</dbReference>
<dbReference type="Proteomes" id="UP000036834">
    <property type="component" value="Unassembled WGS sequence"/>
</dbReference>
<comment type="similarity">
    <text evidence="1">Belongs to the bacterial solute-binding protein 5 family.</text>
</comment>
<reference evidence="7" key="1">
    <citation type="submission" date="2015-07" db="EMBL/GenBank/DDBJ databases">
        <title>Genome sequencing project for genomic taxonomy and phylogenomics of Bacillus-like bacteria.</title>
        <authorList>
            <person name="Liu B."/>
            <person name="Wang J."/>
            <person name="Zhu Y."/>
            <person name="Liu G."/>
            <person name="Chen Q."/>
            <person name="Chen Z."/>
            <person name="Lan J."/>
            <person name="Che J."/>
            <person name="Ge C."/>
            <person name="Shi H."/>
            <person name="Pan Z."/>
            <person name="Liu X."/>
        </authorList>
    </citation>
    <scope>NUCLEOTIDE SEQUENCE [LARGE SCALE GENOMIC DNA]</scope>
    <source>
        <strain evidence="7">DSM 9887</strain>
    </source>
</reference>
<evidence type="ECO:0000256" key="3">
    <source>
        <dbReference type="ARBA" id="ARBA00022729"/>
    </source>
</evidence>
<evidence type="ECO:0000313" key="5">
    <source>
        <dbReference type="EMBL" id="GED66879.1"/>
    </source>
</evidence>
<evidence type="ECO:0000259" key="4">
    <source>
        <dbReference type="Pfam" id="PF00496"/>
    </source>
</evidence>
<feature type="domain" description="Solute-binding protein family 5" evidence="4">
    <location>
        <begin position="91"/>
        <end position="440"/>
    </location>
</feature>
<dbReference type="CDD" id="cd08499">
    <property type="entry name" value="PBP2_Ylib_like"/>
    <property type="match status" value="1"/>
</dbReference>
<dbReference type="PANTHER" id="PTHR30290:SF9">
    <property type="entry name" value="OLIGOPEPTIDE-BINDING PROTEIN APPA"/>
    <property type="match status" value="1"/>
</dbReference>
<dbReference type="GO" id="GO:0015833">
    <property type="term" value="P:peptide transport"/>
    <property type="evidence" value="ECO:0007669"/>
    <property type="project" value="TreeGrafter"/>
</dbReference>
<dbReference type="Gene3D" id="3.90.76.10">
    <property type="entry name" value="Dipeptide-binding Protein, Domain 1"/>
    <property type="match status" value="1"/>
</dbReference>
<dbReference type="InterPro" id="IPR000914">
    <property type="entry name" value="SBP_5_dom"/>
</dbReference>
<dbReference type="RefSeq" id="WP_049739925.1">
    <property type="nucleotide sequence ID" value="NZ_BJON01000002.1"/>
</dbReference>
<reference evidence="5 8" key="3">
    <citation type="submission" date="2019-06" db="EMBL/GenBank/DDBJ databases">
        <title>Whole genome shotgun sequence of Brevibacillus reuszeri NBRC 15719.</title>
        <authorList>
            <person name="Hosoyama A."/>
            <person name="Uohara A."/>
            <person name="Ohji S."/>
            <person name="Ichikawa N."/>
        </authorList>
    </citation>
    <scope>NUCLEOTIDE SEQUENCE [LARGE SCALE GENOMIC DNA]</scope>
    <source>
        <strain evidence="5 8">NBRC 15719</strain>
    </source>
</reference>
<dbReference type="PANTHER" id="PTHR30290">
    <property type="entry name" value="PERIPLASMIC BINDING COMPONENT OF ABC TRANSPORTER"/>
    <property type="match status" value="1"/>
</dbReference>
<dbReference type="OrthoDB" id="9796817at2"/>
<evidence type="ECO:0000256" key="2">
    <source>
        <dbReference type="ARBA" id="ARBA00022448"/>
    </source>
</evidence>
<dbReference type="Pfam" id="PF00496">
    <property type="entry name" value="SBP_bac_5"/>
    <property type="match status" value="1"/>
</dbReference>
<dbReference type="InterPro" id="IPR030678">
    <property type="entry name" value="Peptide/Ni-bd"/>
</dbReference>
<reference evidence="6" key="2">
    <citation type="submission" date="2015-07" db="EMBL/GenBank/DDBJ databases">
        <title>MeaNS - Measles Nucleotide Surveillance Program.</title>
        <authorList>
            <person name="Tran T."/>
            <person name="Druce J."/>
        </authorList>
    </citation>
    <scope>NUCLEOTIDE SEQUENCE</scope>
    <source>
        <strain evidence="6">DSM 9887</strain>
    </source>
</reference>
<keyword evidence="2" id="KW-0813">Transport</keyword>
<dbReference type="Gene3D" id="3.10.105.10">
    <property type="entry name" value="Dipeptide-binding Protein, Domain 3"/>
    <property type="match status" value="1"/>
</dbReference>
<dbReference type="GO" id="GO:0043190">
    <property type="term" value="C:ATP-binding cassette (ABC) transporter complex"/>
    <property type="evidence" value="ECO:0007669"/>
    <property type="project" value="InterPro"/>
</dbReference>
<gene>
    <name evidence="5" type="primary">oppA_3</name>
    <name evidence="6" type="ORF">ADS79_18810</name>
    <name evidence="5" type="ORF">BRE01_05810</name>
</gene>
<protein>
    <submittedName>
        <fullName evidence="5 6">ABC transporter substrate-binding protein</fullName>
    </submittedName>
</protein>
<dbReference type="Gene3D" id="3.40.190.10">
    <property type="entry name" value="Periplasmic binding protein-like II"/>
    <property type="match status" value="1"/>
</dbReference>
<dbReference type="AlphaFoldDB" id="A0A0K9YQ93"/>
<sequence length="525" mass="58643">MKEKVKHYIWLIGLLLVVGASLTACTLGKKPSDEHKLPPSKSVVEGGTLVIARKFDAGNLDPHFISTISAASVVYQKVYEGLVTRDINMVIQPQLATEWRQVDDVTWEFKLRHGVVFHDGTLFRADAVKQTFDRVLSPQVASTRAAMFDKIKEVKIIDDYTVQIRLSAPFTPILSILASHEGSILSPKAIAAFGNDLSHHPVGTGPFTFLLWTAGKEIVLKKNQNYWGEKPKLDQIIFRVIPDDEERIELVEQGEAHIAESIPVTEIDRIQASSQMRIYRSEALGTEFVGFNVAKKPLNDLRVRQAISYAIETSSIIKGIYNNVGTPANSPLGPKVFGYSSSLKKYLYDLNKARDLLEQAGYPNGFSTTILTYDRKDRVNVAGVIRSQLKGIGIDAKIQVVSYDDFVEMIEHTKEHDIFVSGWGNATGDADYNQYNLFHTIGGGRGNSFMYSNPELDRFIEAGREETDTQKRLSIYAKAQELELQEALIVPFRNLENLAAIHNSIEGFAMSPAGYLMLDKVMIKK</sequence>
<dbReference type="Proteomes" id="UP000319578">
    <property type="component" value="Unassembled WGS sequence"/>
</dbReference>
<dbReference type="SUPFAM" id="SSF53850">
    <property type="entry name" value="Periplasmic binding protein-like II"/>
    <property type="match status" value="1"/>
</dbReference>
<accession>A0A0K9YQ93</accession>
<evidence type="ECO:0000313" key="6">
    <source>
        <dbReference type="EMBL" id="KNB70894.1"/>
    </source>
</evidence>
<dbReference type="PATRIC" id="fig|54915.3.peg.2861"/>
<comment type="caution">
    <text evidence="6">The sequence shown here is derived from an EMBL/GenBank/DDBJ whole genome shotgun (WGS) entry which is preliminary data.</text>
</comment>
<proteinExistence type="inferred from homology"/>
<dbReference type="InterPro" id="IPR039424">
    <property type="entry name" value="SBP_5"/>
</dbReference>
<keyword evidence="3" id="KW-0732">Signal</keyword>
<dbReference type="GO" id="GO:0042597">
    <property type="term" value="C:periplasmic space"/>
    <property type="evidence" value="ECO:0007669"/>
    <property type="project" value="UniProtKB-ARBA"/>
</dbReference>
<dbReference type="EMBL" id="LGIQ01000009">
    <property type="protein sequence ID" value="KNB70894.1"/>
    <property type="molecule type" value="Genomic_DNA"/>
</dbReference>
<dbReference type="PROSITE" id="PS51257">
    <property type="entry name" value="PROKAR_LIPOPROTEIN"/>
    <property type="match status" value="1"/>
</dbReference>
<dbReference type="STRING" id="54915.ADS79_18810"/>
<organism evidence="6 7">
    <name type="scientific">Brevibacillus reuszeri</name>
    <dbReference type="NCBI Taxonomy" id="54915"/>
    <lineage>
        <taxon>Bacteria</taxon>
        <taxon>Bacillati</taxon>
        <taxon>Bacillota</taxon>
        <taxon>Bacilli</taxon>
        <taxon>Bacillales</taxon>
        <taxon>Paenibacillaceae</taxon>
        <taxon>Brevibacillus</taxon>
    </lineage>
</organism>
<name>A0A0K9YQ93_9BACL</name>
<evidence type="ECO:0000313" key="7">
    <source>
        <dbReference type="Proteomes" id="UP000036834"/>
    </source>
</evidence>
<evidence type="ECO:0000256" key="1">
    <source>
        <dbReference type="ARBA" id="ARBA00005695"/>
    </source>
</evidence>
<keyword evidence="8" id="KW-1185">Reference proteome</keyword>
<dbReference type="EMBL" id="BJON01000002">
    <property type="protein sequence ID" value="GED66879.1"/>
    <property type="molecule type" value="Genomic_DNA"/>
</dbReference>
<dbReference type="PIRSF" id="PIRSF002741">
    <property type="entry name" value="MppA"/>
    <property type="match status" value="1"/>
</dbReference>
<evidence type="ECO:0000313" key="8">
    <source>
        <dbReference type="Proteomes" id="UP000319578"/>
    </source>
</evidence>